<dbReference type="EC" id="2.7.13.3" evidence="2"/>
<evidence type="ECO:0000313" key="9">
    <source>
        <dbReference type="EMBL" id="PJZ65528.1"/>
    </source>
</evidence>
<evidence type="ECO:0000256" key="5">
    <source>
        <dbReference type="ARBA" id="ARBA00022777"/>
    </source>
</evidence>
<dbReference type="Gene3D" id="1.10.287.130">
    <property type="match status" value="1"/>
</dbReference>
<dbReference type="InterPro" id="IPR003594">
    <property type="entry name" value="HATPase_dom"/>
</dbReference>
<dbReference type="InterPro" id="IPR036097">
    <property type="entry name" value="HisK_dim/P_sf"/>
</dbReference>
<feature type="transmembrane region" description="Helical" evidence="7">
    <location>
        <begin position="199"/>
        <end position="220"/>
    </location>
</feature>
<feature type="transmembrane region" description="Helical" evidence="7">
    <location>
        <begin position="379"/>
        <end position="396"/>
    </location>
</feature>
<dbReference type="SUPFAM" id="SSF55874">
    <property type="entry name" value="ATPase domain of HSP90 chaperone/DNA topoisomerase II/histidine kinase"/>
    <property type="match status" value="1"/>
</dbReference>
<dbReference type="Gene3D" id="2.60.120.260">
    <property type="entry name" value="Galactose-binding domain-like"/>
    <property type="match status" value="1"/>
</dbReference>
<organism evidence="9 10">
    <name type="scientific">Leptospira wolffii</name>
    <dbReference type="NCBI Taxonomy" id="409998"/>
    <lineage>
        <taxon>Bacteria</taxon>
        <taxon>Pseudomonadati</taxon>
        <taxon>Spirochaetota</taxon>
        <taxon>Spirochaetia</taxon>
        <taxon>Leptospirales</taxon>
        <taxon>Leptospiraceae</taxon>
        <taxon>Leptospira</taxon>
    </lineage>
</organism>
<dbReference type="SMART" id="SM00387">
    <property type="entry name" value="HATPase_c"/>
    <property type="match status" value="1"/>
</dbReference>
<dbReference type="CDD" id="cd00082">
    <property type="entry name" value="HisKA"/>
    <property type="match status" value="1"/>
</dbReference>
<accession>A0A2M9ZAU3</accession>
<dbReference type="InterPro" id="IPR050736">
    <property type="entry name" value="Sensor_HK_Regulatory"/>
</dbReference>
<dbReference type="AlphaFoldDB" id="A0A2M9ZAU3"/>
<comment type="caution">
    <text evidence="9">The sequence shown here is derived from an EMBL/GenBank/DDBJ whole genome shotgun (WGS) entry which is preliminary data.</text>
</comment>
<dbReference type="InterPro" id="IPR005467">
    <property type="entry name" value="His_kinase_dom"/>
</dbReference>
<feature type="transmembrane region" description="Helical" evidence="7">
    <location>
        <begin position="227"/>
        <end position="250"/>
    </location>
</feature>
<feature type="transmembrane region" description="Helical" evidence="7">
    <location>
        <begin position="349"/>
        <end position="367"/>
    </location>
</feature>
<dbReference type="InterPro" id="IPR036890">
    <property type="entry name" value="HATPase_C_sf"/>
</dbReference>
<dbReference type="Pfam" id="PF07695">
    <property type="entry name" value="7TMR-DISM_7TM"/>
    <property type="match status" value="1"/>
</dbReference>
<gene>
    <name evidence="9" type="ORF">CH371_11325</name>
</gene>
<dbReference type="GO" id="GO:0000155">
    <property type="term" value="F:phosphorelay sensor kinase activity"/>
    <property type="evidence" value="ECO:0007669"/>
    <property type="project" value="InterPro"/>
</dbReference>
<keyword evidence="3" id="KW-0597">Phosphoprotein</keyword>
<dbReference type="CDD" id="cd00075">
    <property type="entry name" value="HATPase"/>
    <property type="match status" value="1"/>
</dbReference>
<dbReference type="InterPro" id="IPR004358">
    <property type="entry name" value="Sig_transdc_His_kin-like_C"/>
</dbReference>
<dbReference type="EMBL" id="NPDT01000004">
    <property type="protein sequence ID" value="PJZ65528.1"/>
    <property type="molecule type" value="Genomic_DNA"/>
</dbReference>
<keyword evidence="7" id="KW-0812">Transmembrane</keyword>
<dbReference type="PROSITE" id="PS51257">
    <property type="entry name" value="PROKAR_LIPOPROTEIN"/>
    <property type="match status" value="1"/>
</dbReference>
<comment type="catalytic activity">
    <reaction evidence="1">
        <text>ATP + protein L-histidine = ADP + protein N-phospho-L-histidine.</text>
        <dbReference type="EC" id="2.7.13.3"/>
    </reaction>
</comment>
<keyword evidence="4" id="KW-0808">Transferase</keyword>
<keyword evidence="6" id="KW-0902">Two-component regulatory system</keyword>
<dbReference type="Pfam" id="PF02518">
    <property type="entry name" value="HATPase_c"/>
    <property type="match status" value="1"/>
</dbReference>
<keyword evidence="7" id="KW-1133">Transmembrane helix</keyword>
<dbReference type="InterPro" id="IPR011623">
    <property type="entry name" value="7TMR_DISM_rcpt_extracell_dom1"/>
</dbReference>
<evidence type="ECO:0000256" key="2">
    <source>
        <dbReference type="ARBA" id="ARBA00012438"/>
    </source>
</evidence>
<dbReference type="Pfam" id="PF00512">
    <property type="entry name" value="HisKA"/>
    <property type="match status" value="1"/>
</dbReference>
<dbReference type="SUPFAM" id="SSF47384">
    <property type="entry name" value="Homodimeric domain of signal transducing histidine kinase"/>
    <property type="match status" value="1"/>
</dbReference>
<feature type="transmembrane region" description="Helical" evidence="7">
    <location>
        <begin position="321"/>
        <end position="342"/>
    </location>
</feature>
<reference evidence="9 10" key="1">
    <citation type="submission" date="2017-07" db="EMBL/GenBank/DDBJ databases">
        <title>Leptospira spp. isolated from tropical soils.</title>
        <authorList>
            <person name="Thibeaux R."/>
            <person name="Iraola G."/>
            <person name="Ferres I."/>
            <person name="Bierque E."/>
            <person name="Girault D."/>
            <person name="Soupe-Gilbert M.-E."/>
            <person name="Picardeau M."/>
            <person name="Goarant C."/>
        </authorList>
    </citation>
    <scope>NUCLEOTIDE SEQUENCE [LARGE SCALE GENOMIC DNA]</scope>
    <source>
        <strain evidence="9 10">FH2-C-A2</strain>
    </source>
</reference>
<dbReference type="RefSeq" id="WP_100759003.1">
    <property type="nucleotide sequence ID" value="NZ_NPDT01000004.1"/>
</dbReference>
<keyword evidence="7" id="KW-0472">Membrane</keyword>
<sequence>MRFPGIIFFLILTFGGCLSSEDSYSPEVKQGILDLRGWNSNNFPSVPLDGEWEFTDGLTDPNAVSLGEGSGTISVPDSWNRFRTGTKEHGGEGVGTYRILILLDRNPPPLALQLGDISTAYKLYANGILLHENGKVGTSKKEMLPSYKHPIVFLPEGTEKLDLRFQVSNFYHITGGIRKSLFIGPALSVFESKKWEASLGWMVFGSTFLMGLYHLILFAMRRVDKSAIWFGLFCIDVSLRGFFTGSVFIYETFPDVYWILIHKLDLLTTVVSLPLFSRFLHSVFPQEFSPIFDRIFLWIGAIFAAIVIAFPSTIYMNLIRIFQLCLGASTLYFAAVMIQCLFRKREGSLLFTIGALILFFTTINDILNQTLIIKTSYLANWGLLAFLFSQTVMLSMRFSNAFVRLEELQKSLENKVTERTKELAEAKIAAEDANSLKDTFISLVTHDLRSPIATVIGVLQLIKNDYDKLDDKSILEWMDRAEQTSAQSLEMISTLLDLNRLRSGSFHLENSMIYVYPEVERVVSKLWSQAQSKNIRIENRIPSDARMNVDRSLLAEIFINLLTNAIKFSREGDSVQIEFYSRPDAVEFVVKDTGVGIPKEMIPNLFSTEVKSTRLGTMNETGTGLGLPLVYSIIKAYHGEINVESEIQKGTLFRFTIPQPQAGDLRS</sequence>
<name>A0A2M9ZAU3_9LEPT</name>
<dbReference type="InterPro" id="IPR003661">
    <property type="entry name" value="HisK_dim/P_dom"/>
</dbReference>
<dbReference type="PRINTS" id="PR00344">
    <property type="entry name" value="BCTRLSENSOR"/>
</dbReference>
<dbReference type="PANTHER" id="PTHR43711:SF31">
    <property type="entry name" value="HISTIDINE KINASE"/>
    <property type="match status" value="1"/>
</dbReference>
<evidence type="ECO:0000256" key="4">
    <source>
        <dbReference type="ARBA" id="ARBA00022679"/>
    </source>
</evidence>
<dbReference type="Gene3D" id="3.30.565.10">
    <property type="entry name" value="Histidine kinase-like ATPase, C-terminal domain"/>
    <property type="match status" value="1"/>
</dbReference>
<feature type="transmembrane region" description="Helical" evidence="7">
    <location>
        <begin position="296"/>
        <end position="315"/>
    </location>
</feature>
<evidence type="ECO:0000256" key="3">
    <source>
        <dbReference type="ARBA" id="ARBA00022553"/>
    </source>
</evidence>
<dbReference type="PROSITE" id="PS50109">
    <property type="entry name" value="HIS_KIN"/>
    <property type="match status" value="1"/>
</dbReference>
<dbReference type="FunFam" id="3.30.565.10:FF:000006">
    <property type="entry name" value="Sensor histidine kinase WalK"/>
    <property type="match status" value="1"/>
</dbReference>
<keyword evidence="5 9" id="KW-0418">Kinase</keyword>
<evidence type="ECO:0000313" key="10">
    <source>
        <dbReference type="Proteomes" id="UP000231912"/>
    </source>
</evidence>
<dbReference type="SUPFAM" id="SSF49785">
    <property type="entry name" value="Galactose-binding domain-like"/>
    <property type="match status" value="1"/>
</dbReference>
<dbReference type="PANTHER" id="PTHR43711">
    <property type="entry name" value="TWO-COMPONENT HISTIDINE KINASE"/>
    <property type="match status" value="1"/>
</dbReference>
<evidence type="ECO:0000256" key="1">
    <source>
        <dbReference type="ARBA" id="ARBA00000085"/>
    </source>
</evidence>
<evidence type="ECO:0000256" key="7">
    <source>
        <dbReference type="SAM" id="Phobius"/>
    </source>
</evidence>
<dbReference type="InterPro" id="IPR008979">
    <property type="entry name" value="Galactose-bd-like_sf"/>
</dbReference>
<dbReference type="SMART" id="SM00388">
    <property type="entry name" value="HisKA"/>
    <property type="match status" value="1"/>
</dbReference>
<dbReference type="Proteomes" id="UP000231912">
    <property type="component" value="Unassembled WGS sequence"/>
</dbReference>
<feature type="domain" description="Histidine kinase" evidence="8">
    <location>
        <begin position="443"/>
        <end position="661"/>
    </location>
</feature>
<protein>
    <recommendedName>
        <fullName evidence="2">histidine kinase</fullName>
        <ecNumber evidence="2">2.7.13.3</ecNumber>
    </recommendedName>
</protein>
<evidence type="ECO:0000259" key="8">
    <source>
        <dbReference type="PROSITE" id="PS50109"/>
    </source>
</evidence>
<evidence type="ECO:0000256" key="6">
    <source>
        <dbReference type="ARBA" id="ARBA00023012"/>
    </source>
</evidence>
<proteinExistence type="predicted"/>